<keyword evidence="3" id="KW-1185">Reference proteome</keyword>
<name>A0AAU9U5B7_EUPED</name>
<dbReference type="Proteomes" id="UP001153954">
    <property type="component" value="Unassembled WGS sequence"/>
</dbReference>
<evidence type="ECO:0000313" key="2">
    <source>
        <dbReference type="EMBL" id="CAH2092992.1"/>
    </source>
</evidence>
<reference evidence="2" key="1">
    <citation type="submission" date="2022-03" db="EMBL/GenBank/DDBJ databases">
        <authorList>
            <person name="Tunstrom K."/>
        </authorList>
    </citation>
    <scope>NUCLEOTIDE SEQUENCE</scope>
</reference>
<dbReference type="EMBL" id="CAKOGL010000012">
    <property type="protein sequence ID" value="CAH2092992.1"/>
    <property type="molecule type" value="Genomic_DNA"/>
</dbReference>
<feature type="chain" id="PRO_5043942141" description="Secreted protein" evidence="1">
    <location>
        <begin position="18"/>
        <end position="154"/>
    </location>
</feature>
<keyword evidence="1" id="KW-0732">Signal</keyword>
<evidence type="ECO:0000313" key="3">
    <source>
        <dbReference type="Proteomes" id="UP001153954"/>
    </source>
</evidence>
<dbReference type="AlphaFoldDB" id="A0AAU9U5B7"/>
<accession>A0AAU9U5B7</accession>
<organism evidence="2 3">
    <name type="scientific">Euphydryas editha</name>
    <name type="common">Edith's checkerspot</name>
    <dbReference type="NCBI Taxonomy" id="104508"/>
    <lineage>
        <taxon>Eukaryota</taxon>
        <taxon>Metazoa</taxon>
        <taxon>Ecdysozoa</taxon>
        <taxon>Arthropoda</taxon>
        <taxon>Hexapoda</taxon>
        <taxon>Insecta</taxon>
        <taxon>Pterygota</taxon>
        <taxon>Neoptera</taxon>
        <taxon>Endopterygota</taxon>
        <taxon>Lepidoptera</taxon>
        <taxon>Glossata</taxon>
        <taxon>Ditrysia</taxon>
        <taxon>Papilionoidea</taxon>
        <taxon>Nymphalidae</taxon>
        <taxon>Nymphalinae</taxon>
        <taxon>Euphydryas</taxon>
    </lineage>
</organism>
<comment type="caution">
    <text evidence="2">The sequence shown here is derived from an EMBL/GenBank/DDBJ whole genome shotgun (WGS) entry which is preliminary data.</text>
</comment>
<proteinExistence type="predicted"/>
<evidence type="ECO:0000256" key="1">
    <source>
        <dbReference type="SAM" id="SignalP"/>
    </source>
</evidence>
<sequence length="154" mass="17271">MLVLIFTFAGFFSLVSPENCFFQICLGCHPQETVWPGVSVDCRPSNWVSAQWVHNLGHPPPSTDSRIPIEMRCLKMVATPDNKSFGNTVDTIRGCVPRAQVDSVCLGLVAVERARGHSDARCFICHGDNCNYAFKHMFNLHVIVLSLLLYYVLR</sequence>
<evidence type="ECO:0008006" key="4">
    <source>
        <dbReference type="Google" id="ProtNLM"/>
    </source>
</evidence>
<feature type="signal peptide" evidence="1">
    <location>
        <begin position="1"/>
        <end position="17"/>
    </location>
</feature>
<protein>
    <recommendedName>
        <fullName evidence="4">Secreted protein</fullName>
    </recommendedName>
</protein>
<gene>
    <name evidence="2" type="ORF">EEDITHA_LOCUS8699</name>
</gene>